<dbReference type="EMBL" id="AHKC01015399">
    <property type="protein sequence ID" value="EKF28616.1"/>
    <property type="molecule type" value="Genomic_DNA"/>
</dbReference>
<name>K2N269_TRYCR</name>
<evidence type="ECO:0000313" key="1">
    <source>
        <dbReference type="EMBL" id="EKF28616.1"/>
    </source>
</evidence>
<proteinExistence type="predicted"/>
<comment type="caution">
    <text evidence="1">The sequence shown here is derived from an EMBL/GenBank/DDBJ whole genome shotgun (WGS) entry which is preliminary data.</text>
</comment>
<evidence type="ECO:0000313" key="2">
    <source>
        <dbReference type="Proteomes" id="UP000007350"/>
    </source>
</evidence>
<dbReference type="Proteomes" id="UP000007350">
    <property type="component" value="Unassembled WGS sequence"/>
</dbReference>
<organism evidence="1 2">
    <name type="scientific">Trypanosoma cruzi marinkellei</name>
    <dbReference type="NCBI Taxonomy" id="85056"/>
    <lineage>
        <taxon>Eukaryota</taxon>
        <taxon>Discoba</taxon>
        <taxon>Euglenozoa</taxon>
        <taxon>Kinetoplastea</taxon>
        <taxon>Metakinetoplastina</taxon>
        <taxon>Trypanosomatida</taxon>
        <taxon>Trypanosomatidae</taxon>
        <taxon>Trypanosoma</taxon>
        <taxon>Schizotrypanum</taxon>
    </lineage>
</organism>
<gene>
    <name evidence="1" type="ORF">MOQ_007629</name>
</gene>
<dbReference type="AlphaFoldDB" id="K2N269"/>
<protein>
    <submittedName>
        <fullName evidence="1">Trans-sialidase, putative</fullName>
    </submittedName>
</protein>
<reference evidence="1 2" key="1">
    <citation type="journal article" date="2012" name="BMC Genomics">
        <title>Comparative genomic analysis of human infective Trypanosoma cruzi lineages with the bat-restricted subspecies T. cruzi marinkellei.</title>
        <authorList>
            <person name="Franzen O."/>
            <person name="Talavera-Lopez C."/>
            <person name="Ochaya S."/>
            <person name="Butler C.E."/>
            <person name="Messenger L.A."/>
            <person name="Lewis M.D."/>
            <person name="Llewellyn M.S."/>
            <person name="Marinkelle C.J."/>
            <person name="Tyler K.M."/>
            <person name="Miles M.A."/>
            <person name="Andersson B."/>
        </authorList>
    </citation>
    <scope>NUCLEOTIDE SEQUENCE [LARGE SCALE GENOMIC DNA]</scope>
    <source>
        <strain evidence="1 2">B7</strain>
    </source>
</reference>
<keyword evidence="2" id="KW-1185">Reference proteome</keyword>
<accession>K2N269</accession>
<sequence>MCEDPLLRVAGQGGAPGVAFPACRLFLPRVFWCFLLF</sequence>
<feature type="non-terminal residue" evidence="1">
    <location>
        <position position="37"/>
    </location>
</feature>